<protein>
    <submittedName>
        <fullName evidence="1">Uncharacterized protein</fullName>
    </submittedName>
</protein>
<keyword evidence="2" id="KW-1185">Reference proteome</keyword>
<reference evidence="1 2" key="1">
    <citation type="submission" date="2018-10" db="EMBL/GenBank/DDBJ databases">
        <title>Isolation from cow dung.</title>
        <authorList>
            <person name="Ling L."/>
        </authorList>
    </citation>
    <scope>NUCLEOTIDE SEQUENCE [LARGE SCALE GENOMIC DNA]</scope>
    <source>
        <strain evidence="1 2">NEAU-LL90</strain>
    </source>
</reference>
<dbReference type="AlphaFoldDB" id="A0A3M2L4G9"/>
<gene>
    <name evidence="1" type="ORF">EBN03_11340</name>
</gene>
<evidence type="ECO:0000313" key="1">
    <source>
        <dbReference type="EMBL" id="RMI32569.1"/>
    </source>
</evidence>
<organism evidence="1 2">
    <name type="scientific">Nocardia stercoris</name>
    <dbReference type="NCBI Taxonomy" id="2483361"/>
    <lineage>
        <taxon>Bacteria</taxon>
        <taxon>Bacillati</taxon>
        <taxon>Actinomycetota</taxon>
        <taxon>Actinomycetes</taxon>
        <taxon>Mycobacteriales</taxon>
        <taxon>Nocardiaceae</taxon>
        <taxon>Nocardia</taxon>
    </lineage>
</organism>
<dbReference type="Proteomes" id="UP000279275">
    <property type="component" value="Unassembled WGS sequence"/>
</dbReference>
<sequence length="131" mass="14951">MLQKAVTEYRWQLSRRTEYLEPGRAQLLRDQAERRIEALQIDPVRHRDLDIRAYLAVRDGLPLRYDARQRVFVARRGRDDVTIRPNSAERRLGIVARLATAGVALDQIVTVATAVAAGPARRTVCTRPGHR</sequence>
<comment type="caution">
    <text evidence="1">The sequence shown here is derived from an EMBL/GenBank/DDBJ whole genome shotgun (WGS) entry which is preliminary data.</text>
</comment>
<accession>A0A3M2L4G9</accession>
<evidence type="ECO:0000313" key="2">
    <source>
        <dbReference type="Proteomes" id="UP000279275"/>
    </source>
</evidence>
<name>A0A3M2L4G9_9NOCA</name>
<proteinExistence type="predicted"/>
<dbReference type="EMBL" id="RFFH01000004">
    <property type="protein sequence ID" value="RMI32569.1"/>
    <property type="molecule type" value="Genomic_DNA"/>
</dbReference>